<evidence type="ECO:0000313" key="7">
    <source>
        <dbReference type="EMBL" id="MFC1572722.1"/>
    </source>
</evidence>
<dbReference type="InterPro" id="IPR014284">
    <property type="entry name" value="RNA_pol_sigma-70_dom"/>
</dbReference>
<dbReference type="InterPro" id="IPR036388">
    <property type="entry name" value="WH-like_DNA-bd_sf"/>
</dbReference>
<dbReference type="PANTHER" id="PTHR43133:SF51">
    <property type="entry name" value="RNA POLYMERASE SIGMA FACTOR"/>
    <property type="match status" value="1"/>
</dbReference>
<dbReference type="Gene3D" id="1.10.1740.10">
    <property type="match status" value="1"/>
</dbReference>
<proteinExistence type="inferred from homology"/>
<dbReference type="InterPro" id="IPR013325">
    <property type="entry name" value="RNA_pol_sigma_r2"/>
</dbReference>
<evidence type="ECO:0000259" key="6">
    <source>
        <dbReference type="Pfam" id="PF08281"/>
    </source>
</evidence>
<gene>
    <name evidence="7" type="ORF">ACFL6M_03895</name>
</gene>
<dbReference type="Pfam" id="PF08281">
    <property type="entry name" value="Sigma70_r4_2"/>
    <property type="match status" value="1"/>
</dbReference>
<protein>
    <submittedName>
        <fullName evidence="7">RNA polymerase sigma factor</fullName>
    </submittedName>
</protein>
<dbReference type="InterPro" id="IPR039425">
    <property type="entry name" value="RNA_pol_sigma-70-like"/>
</dbReference>
<dbReference type="Pfam" id="PF04542">
    <property type="entry name" value="Sigma70_r2"/>
    <property type="match status" value="1"/>
</dbReference>
<dbReference type="InterPro" id="IPR013249">
    <property type="entry name" value="RNA_pol_sigma70_r4_t2"/>
</dbReference>
<feature type="domain" description="RNA polymerase sigma factor 70 region 4 type 2" evidence="6">
    <location>
        <begin position="123"/>
        <end position="175"/>
    </location>
</feature>
<evidence type="ECO:0000256" key="4">
    <source>
        <dbReference type="ARBA" id="ARBA00023163"/>
    </source>
</evidence>
<dbReference type="SUPFAM" id="SSF88659">
    <property type="entry name" value="Sigma3 and sigma4 domains of RNA polymerase sigma factors"/>
    <property type="match status" value="1"/>
</dbReference>
<keyword evidence="4" id="KW-0804">Transcription</keyword>
<evidence type="ECO:0000256" key="3">
    <source>
        <dbReference type="ARBA" id="ARBA00023082"/>
    </source>
</evidence>
<dbReference type="Proteomes" id="UP001593833">
    <property type="component" value="Unassembled WGS sequence"/>
</dbReference>
<keyword evidence="8" id="KW-1185">Reference proteome</keyword>
<organism evidence="7 8">
    <name type="scientific">Eiseniibacteriota bacterium</name>
    <dbReference type="NCBI Taxonomy" id="2212470"/>
    <lineage>
        <taxon>Bacteria</taxon>
        <taxon>Candidatus Eiseniibacteriota</taxon>
    </lineage>
</organism>
<feature type="domain" description="RNA polymerase sigma-70 region 2" evidence="5">
    <location>
        <begin position="27"/>
        <end position="94"/>
    </location>
</feature>
<evidence type="ECO:0000256" key="1">
    <source>
        <dbReference type="ARBA" id="ARBA00010641"/>
    </source>
</evidence>
<sequence>MDNPVSENDRPDIQASLRGDQAAYARLVRRYETQIAAQMWRFTRDPDTLDELVQGVFVEAYLSLRGFRGKAPFLHWLRRIATRVGYHHWKRRAREQKHREALAEWRATLPSVTEESTSSQAAEYLHVLLDRLPPQDRLVLTLHYFDGLDTREIAERTGWNRGLVKVRAYRARRKLKALLEAAGFGGRSDARSAEASG</sequence>
<keyword evidence="2" id="KW-0805">Transcription regulation</keyword>
<name>A0ABV6YK70_UNCEI</name>
<dbReference type="PANTHER" id="PTHR43133">
    <property type="entry name" value="RNA POLYMERASE ECF-TYPE SIGMA FACTO"/>
    <property type="match status" value="1"/>
</dbReference>
<dbReference type="InterPro" id="IPR007627">
    <property type="entry name" value="RNA_pol_sigma70_r2"/>
</dbReference>
<comment type="similarity">
    <text evidence="1">Belongs to the sigma-70 factor family. ECF subfamily.</text>
</comment>
<dbReference type="SUPFAM" id="SSF88946">
    <property type="entry name" value="Sigma2 domain of RNA polymerase sigma factors"/>
    <property type="match status" value="1"/>
</dbReference>
<dbReference type="NCBIfam" id="TIGR02937">
    <property type="entry name" value="sigma70-ECF"/>
    <property type="match status" value="1"/>
</dbReference>
<comment type="caution">
    <text evidence="7">The sequence shown here is derived from an EMBL/GenBank/DDBJ whole genome shotgun (WGS) entry which is preliminary data.</text>
</comment>
<keyword evidence="3" id="KW-0731">Sigma factor</keyword>
<accession>A0ABV6YK70</accession>
<evidence type="ECO:0000256" key="2">
    <source>
        <dbReference type="ARBA" id="ARBA00023015"/>
    </source>
</evidence>
<dbReference type="InterPro" id="IPR013324">
    <property type="entry name" value="RNA_pol_sigma_r3/r4-like"/>
</dbReference>
<evidence type="ECO:0000259" key="5">
    <source>
        <dbReference type="Pfam" id="PF04542"/>
    </source>
</evidence>
<reference evidence="7 8" key="1">
    <citation type="submission" date="2024-09" db="EMBL/GenBank/DDBJ databases">
        <authorList>
            <person name="D'Angelo T."/>
        </authorList>
    </citation>
    <scope>NUCLEOTIDE SEQUENCE [LARGE SCALE GENOMIC DNA]</scope>
    <source>
        <strain evidence="7">SAG AM-320-E07</strain>
    </source>
</reference>
<evidence type="ECO:0000313" key="8">
    <source>
        <dbReference type="Proteomes" id="UP001593833"/>
    </source>
</evidence>
<dbReference type="EMBL" id="JBHPKH010000033">
    <property type="protein sequence ID" value="MFC1572722.1"/>
    <property type="molecule type" value="Genomic_DNA"/>
</dbReference>
<dbReference type="Gene3D" id="1.10.10.10">
    <property type="entry name" value="Winged helix-like DNA-binding domain superfamily/Winged helix DNA-binding domain"/>
    <property type="match status" value="1"/>
</dbReference>
<dbReference type="CDD" id="cd06171">
    <property type="entry name" value="Sigma70_r4"/>
    <property type="match status" value="1"/>
</dbReference>